<dbReference type="GO" id="GO:0005886">
    <property type="term" value="C:plasma membrane"/>
    <property type="evidence" value="ECO:0007669"/>
    <property type="project" value="UniProtKB-SubCell"/>
</dbReference>
<evidence type="ECO:0000256" key="6">
    <source>
        <dbReference type="ARBA" id="ARBA00022840"/>
    </source>
</evidence>
<evidence type="ECO:0000313" key="13">
    <source>
        <dbReference type="EMBL" id="KRN32880.1"/>
    </source>
</evidence>
<dbReference type="PANTHER" id="PTHR43394:SF1">
    <property type="entry name" value="ATP-BINDING CASSETTE SUB-FAMILY B MEMBER 10, MITOCHONDRIAL"/>
    <property type="match status" value="1"/>
</dbReference>
<dbReference type="SUPFAM" id="SSF52540">
    <property type="entry name" value="P-loop containing nucleoside triphosphate hydrolases"/>
    <property type="match status" value="1"/>
</dbReference>
<keyword evidence="8 9" id="KW-0472">Membrane</keyword>
<evidence type="ECO:0000256" key="4">
    <source>
        <dbReference type="ARBA" id="ARBA00022692"/>
    </source>
</evidence>
<dbReference type="GO" id="GO:0016887">
    <property type="term" value="F:ATP hydrolysis activity"/>
    <property type="evidence" value="ECO:0007669"/>
    <property type="project" value="InterPro"/>
</dbReference>
<dbReference type="SMART" id="SM00382">
    <property type="entry name" value="AAA"/>
    <property type="match status" value="1"/>
</dbReference>
<evidence type="ECO:0000256" key="8">
    <source>
        <dbReference type="ARBA" id="ARBA00023136"/>
    </source>
</evidence>
<evidence type="ECO:0000313" key="12">
    <source>
        <dbReference type="EMBL" id="KRN28710.1"/>
    </source>
</evidence>
<dbReference type="Pfam" id="PF00664">
    <property type="entry name" value="ABC_membrane"/>
    <property type="match status" value="1"/>
</dbReference>
<dbReference type="PROSITE" id="PS50893">
    <property type="entry name" value="ABC_TRANSPORTER_2"/>
    <property type="match status" value="1"/>
</dbReference>
<name>A0A0R2FLQ7_9LACO</name>
<keyword evidence="5" id="KW-0547">Nucleotide-binding</keyword>
<evidence type="ECO:0000256" key="5">
    <source>
        <dbReference type="ARBA" id="ARBA00022741"/>
    </source>
</evidence>
<keyword evidence="2" id="KW-0813">Transport</keyword>
<dbReference type="Proteomes" id="UP000051751">
    <property type="component" value="Unassembled WGS sequence"/>
</dbReference>
<dbReference type="InterPro" id="IPR039421">
    <property type="entry name" value="Type_1_exporter"/>
</dbReference>
<proteinExistence type="predicted"/>
<sequence>MKSIRDAKRASILSPLLVTTEALVETLIPFLMANIIDDGITPGNLNYILRWGIVLIFLALISLGSGAGASWFSSVAGAKFARNLRHDLYYQIQDFSFQNIDHFSSSSLVTRMTTDVTNIQNAYQLLIRVAVRAPLMLLFSIIMAFTVSAKLAMVFVVAVPFLALGLWVILHFARPLFQQVFHRYDRLNRVVEENVRGVRVVKTYVRQETEISKFDQAAQAIFDVFSKAQKIVALNGPLMQLVIDTTMIGLSWFGAKLIVSHQLQTGQLVSMFSYANAIMFGLMMLSMIFTQLSIAQASAERIVAVLSEGSSITNPAHPVMTVENGDVDFNHVDFSYTGDPKDLQLTDIDLHIKSGQMVGVLGETGSGKSSLVQLIPRLYDATSGTVEVADRPVGEYDLRTLRDNVAMVLQNNVLFSGTIKTNLRWGNPSATDEQMIAACKLAQIDDFVQGLPDGYDTRIEQNGSNVSGGQMQRLCIARALLKNPKILILDDSTSAVDTNTDAAIREAFHTDMPNVTKIMITQRIASIADADQIVLMNHGRIEAIGKHKDLLAHNQDYQAIYKSQTREEDAHHAS</sequence>
<keyword evidence="14" id="KW-1185">Reference proteome</keyword>
<evidence type="ECO:0000256" key="2">
    <source>
        <dbReference type="ARBA" id="ARBA00022448"/>
    </source>
</evidence>
<dbReference type="Gene3D" id="3.40.50.300">
    <property type="entry name" value="P-loop containing nucleotide triphosphate hydrolases"/>
    <property type="match status" value="1"/>
</dbReference>
<dbReference type="PROSITE" id="PS00211">
    <property type="entry name" value="ABC_TRANSPORTER_1"/>
    <property type="match status" value="1"/>
</dbReference>
<dbReference type="EMBL" id="JQAZ01000002">
    <property type="protein sequence ID" value="KRN32880.1"/>
    <property type="molecule type" value="Genomic_DNA"/>
</dbReference>
<dbReference type="Proteomes" id="UP000051645">
    <property type="component" value="Unassembled WGS sequence"/>
</dbReference>
<dbReference type="InterPro" id="IPR017871">
    <property type="entry name" value="ABC_transporter-like_CS"/>
</dbReference>
<dbReference type="GO" id="GO:0005524">
    <property type="term" value="F:ATP binding"/>
    <property type="evidence" value="ECO:0007669"/>
    <property type="project" value="UniProtKB-KW"/>
</dbReference>
<comment type="caution">
    <text evidence="12">The sequence shown here is derived from an EMBL/GenBank/DDBJ whole genome shotgun (WGS) entry which is preliminary data.</text>
</comment>
<dbReference type="Gene3D" id="1.20.1560.10">
    <property type="entry name" value="ABC transporter type 1, transmembrane domain"/>
    <property type="match status" value="1"/>
</dbReference>
<accession>A0A0R2FLQ7</accession>
<dbReference type="PROSITE" id="PS50929">
    <property type="entry name" value="ABC_TM1F"/>
    <property type="match status" value="1"/>
</dbReference>
<dbReference type="InterPro" id="IPR027417">
    <property type="entry name" value="P-loop_NTPase"/>
</dbReference>
<evidence type="ECO:0000313" key="15">
    <source>
        <dbReference type="Proteomes" id="UP000051751"/>
    </source>
</evidence>
<keyword evidence="7 9" id="KW-1133">Transmembrane helix</keyword>
<comment type="subcellular location">
    <subcellularLocation>
        <location evidence="1">Cell membrane</location>
        <topology evidence="1">Multi-pass membrane protein</topology>
    </subcellularLocation>
</comment>
<dbReference type="GO" id="GO:0015421">
    <property type="term" value="F:ABC-type oligopeptide transporter activity"/>
    <property type="evidence" value="ECO:0007669"/>
    <property type="project" value="TreeGrafter"/>
</dbReference>
<dbReference type="FunFam" id="3.40.50.300:FF:000221">
    <property type="entry name" value="Multidrug ABC transporter ATP-binding protein"/>
    <property type="match status" value="1"/>
</dbReference>
<organism evidence="12 15">
    <name type="scientific">Lactobacillus selangorensis</name>
    <dbReference type="NCBI Taxonomy" id="81857"/>
    <lineage>
        <taxon>Bacteria</taxon>
        <taxon>Bacillati</taxon>
        <taxon>Bacillota</taxon>
        <taxon>Bacilli</taxon>
        <taxon>Lactobacillales</taxon>
        <taxon>Lactobacillaceae</taxon>
        <taxon>Lactobacillus</taxon>
    </lineage>
</organism>
<gene>
    <name evidence="12" type="ORF">IV38_GL000914</name>
    <name evidence="13" type="ORF">IV40_GL000940</name>
</gene>
<evidence type="ECO:0000256" key="7">
    <source>
        <dbReference type="ARBA" id="ARBA00022989"/>
    </source>
</evidence>
<dbReference type="Pfam" id="PF00005">
    <property type="entry name" value="ABC_tran"/>
    <property type="match status" value="1"/>
</dbReference>
<dbReference type="CDD" id="cd18548">
    <property type="entry name" value="ABC_6TM_Tm287_like"/>
    <property type="match status" value="1"/>
</dbReference>
<dbReference type="PATRIC" id="fig|81857.3.peg.917"/>
<dbReference type="SUPFAM" id="SSF90123">
    <property type="entry name" value="ABC transporter transmembrane region"/>
    <property type="match status" value="1"/>
</dbReference>
<reference evidence="14 15" key="1">
    <citation type="journal article" date="2015" name="Genome Announc.">
        <title>Expanding the biotechnology potential of lactobacilli through comparative genomics of 213 strains and associated genera.</title>
        <authorList>
            <person name="Sun Z."/>
            <person name="Harris H.M."/>
            <person name="McCann A."/>
            <person name="Guo C."/>
            <person name="Argimon S."/>
            <person name="Zhang W."/>
            <person name="Yang X."/>
            <person name="Jeffery I.B."/>
            <person name="Cooney J.C."/>
            <person name="Kagawa T.F."/>
            <person name="Liu W."/>
            <person name="Song Y."/>
            <person name="Salvetti E."/>
            <person name="Wrobel A."/>
            <person name="Rasinkangas P."/>
            <person name="Parkhill J."/>
            <person name="Rea M.C."/>
            <person name="O'Sullivan O."/>
            <person name="Ritari J."/>
            <person name="Douillard F.P."/>
            <person name="Paul Ross R."/>
            <person name="Yang R."/>
            <person name="Briner A.E."/>
            <person name="Felis G.E."/>
            <person name="de Vos W.M."/>
            <person name="Barrangou R."/>
            <person name="Klaenhammer T.R."/>
            <person name="Caufield P.W."/>
            <person name="Cui Y."/>
            <person name="Zhang H."/>
            <person name="O'Toole P.W."/>
        </authorList>
    </citation>
    <scope>NUCLEOTIDE SEQUENCE [LARGE SCALE GENOMIC DNA]</scope>
    <source>
        <strain evidence="12 15">ATCC BAA-66</strain>
        <strain evidence="13 14">DSM 13344</strain>
    </source>
</reference>
<dbReference type="PANTHER" id="PTHR43394">
    <property type="entry name" value="ATP-DEPENDENT PERMEASE MDL1, MITOCHONDRIAL"/>
    <property type="match status" value="1"/>
</dbReference>
<feature type="transmembrane region" description="Helical" evidence="9">
    <location>
        <begin position="125"/>
        <end position="145"/>
    </location>
</feature>
<dbReference type="InterPro" id="IPR003593">
    <property type="entry name" value="AAA+_ATPase"/>
</dbReference>
<keyword evidence="4 9" id="KW-0812">Transmembrane</keyword>
<feature type="transmembrane region" description="Helical" evidence="9">
    <location>
        <begin position="238"/>
        <end position="259"/>
    </location>
</feature>
<keyword evidence="6" id="KW-0067">ATP-binding</keyword>
<dbReference type="InterPro" id="IPR011527">
    <property type="entry name" value="ABC1_TM_dom"/>
</dbReference>
<feature type="domain" description="ABC transporter" evidence="10">
    <location>
        <begin position="327"/>
        <end position="563"/>
    </location>
</feature>
<feature type="transmembrane region" description="Helical" evidence="9">
    <location>
        <begin position="271"/>
        <end position="292"/>
    </location>
</feature>
<dbReference type="AlphaFoldDB" id="A0A0R2FLQ7"/>
<feature type="transmembrane region" description="Helical" evidence="9">
    <location>
        <begin position="12"/>
        <end position="36"/>
    </location>
</feature>
<feature type="transmembrane region" description="Helical" evidence="9">
    <location>
        <begin position="48"/>
        <end position="72"/>
    </location>
</feature>
<dbReference type="InterPro" id="IPR036640">
    <property type="entry name" value="ABC1_TM_sf"/>
</dbReference>
<dbReference type="InterPro" id="IPR003439">
    <property type="entry name" value="ABC_transporter-like_ATP-bd"/>
</dbReference>
<evidence type="ECO:0000259" key="10">
    <source>
        <dbReference type="PROSITE" id="PS50893"/>
    </source>
</evidence>
<feature type="transmembrane region" description="Helical" evidence="9">
    <location>
        <begin position="151"/>
        <end position="173"/>
    </location>
</feature>
<keyword evidence="3" id="KW-1003">Cell membrane</keyword>
<evidence type="ECO:0000256" key="1">
    <source>
        <dbReference type="ARBA" id="ARBA00004651"/>
    </source>
</evidence>
<protein>
    <submittedName>
        <fullName evidence="12">ABC-type multidrug transport system, ATPase and permease</fullName>
    </submittedName>
</protein>
<dbReference type="EMBL" id="JQAT01000002">
    <property type="protein sequence ID" value="KRN28710.1"/>
    <property type="molecule type" value="Genomic_DNA"/>
</dbReference>
<evidence type="ECO:0000259" key="11">
    <source>
        <dbReference type="PROSITE" id="PS50929"/>
    </source>
</evidence>
<evidence type="ECO:0000313" key="14">
    <source>
        <dbReference type="Proteomes" id="UP000051645"/>
    </source>
</evidence>
<evidence type="ECO:0000256" key="9">
    <source>
        <dbReference type="SAM" id="Phobius"/>
    </source>
</evidence>
<dbReference type="STRING" id="81857.IV38_GL000914"/>
<evidence type="ECO:0000256" key="3">
    <source>
        <dbReference type="ARBA" id="ARBA00022475"/>
    </source>
</evidence>
<feature type="domain" description="ABC transmembrane type-1" evidence="11">
    <location>
        <begin position="12"/>
        <end position="292"/>
    </location>
</feature>